<evidence type="ECO:0000313" key="18">
    <source>
        <dbReference type="Proteomes" id="UP001589789"/>
    </source>
</evidence>
<evidence type="ECO:0000313" key="17">
    <source>
        <dbReference type="EMBL" id="MFC0386674.1"/>
    </source>
</evidence>
<dbReference type="Pfam" id="PF01590">
    <property type="entry name" value="GAF"/>
    <property type="match status" value="1"/>
</dbReference>
<keyword evidence="12" id="KW-0067">ATP-binding</keyword>
<dbReference type="InterPro" id="IPR029016">
    <property type="entry name" value="GAF-like_dom_sf"/>
</dbReference>
<evidence type="ECO:0000256" key="13">
    <source>
        <dbReference type="ARBA" id="ARBA00022991"/>
    </source>
</evidence>
<dbReference type="RefSeq" id="WP_377051366.1">
    <property type="nucleotide sequence ID" value="NZ_JBHLVZ010000036.1"/>
</dbReference>
<keyword evidence="8" id="KW-0808">Transferase</keyword>
<keyword evidence="18" id="KW-1185">Reference proteome</keyword>
<dbReference type="InterPro" id="IPR035965">
    <property type="entry name" value="PAS-like_dom_sf"/>
</dbReference>
<dbReference type="SUPFAM" id="SSF55785">
    <property type="entry name" value="PYP-like sensor domain (PAS domain)"/>
    <property type="match status" value="2"/>
</dbReference>
<keyword evidence="7" id="KW-0288">FMN</keyword>
<dbReference type="SMART" id="SM00065">
    <property type="entry name" value="GAF"/>
    <property type="match status" value="1"/>
</dbReference>
<reference evidence="17 18" key="1">
    <citation type="submission" date="2024-09" db="EMBL/GenBank/DDBJ databases">
        <authorList>
            <person name="Sun Q."/>
            <person name="Mori K."/>
        </authorList>
    </citation>
    <scope>NUCLEOTIDE SEQUENCE [LARGE SCALE GENOMIC DNA]</scope>
    <source>
        <strain evidence="17 18">CCM 7468</strain>
    </source>
</reference>
<dbReference type="InterPro" id="IPR000700">
    <property type="entry name" value="PAS-assoc_C"/>
</dbReference>
<comment type="caution">
    <text evidence="17">The sequence shown here is derived from an EMBL/GenBank/DDBJ whole genome shotgun (WGS) entry which is preliminary data.</text>
</comment>
<evidence type="ECO:0000256" key="15">
    <source>
        <dbReference type="ARBA" id="ARBA00023170"/>
    </source>
</evidence>
<dbReference type="InterPro" id="IPR001610">
    <property type="entry name" value="PAC"/>
</dbReference>
<feature type="domain" description="PAC" evidence="16">
    <location>
        <begin position="384"/>
        <end position="443"/>
    </location>
</feature>
<keyword evidence="4" id="KW-0597">Phosphoprotein</keyword>
<organism evidence="17 18">
    <name type="scientific">Muricoccus vinaceus</name>
    <dbReference type="NCBI Taxonomy" id="424704"/>
    <lineage>
        <taxon>Bacteria</taxon>
        <taxon>Pseudomonadati</taxon>
        <taxon>Pseudomonadota</taxon>
        <taxon>Alphaproteobacteria</taxon>
        <taxon>Acetobacterales</taxon>
        <taxon>Roseomonadaceae</taxon>
        <taxon>Muricoccus</taxon>
    </lineage>
</organism>
<evidence type="ECO:0000256" key="6">
    <source>
        <dbReference type="ARBA" id="ARBA00022630"/>
    </source>
</evidence>
<dbReference type="Pfam" id="PF07536">
    <property type="entry name" value="HWE_HK"/>
    <property type="match status" value="1"/>
</dbReference>
<dbReference type="SMART" id="SM00086">
    <property type="entry name" value="PAC"/>
    <property type="match status" value="2"/>
</dbReference>
<keyword evidence="11" id="KW-0418">Kinase</keyword>
<dbReference type="InterPro" id="IPR013655">
    <property type="entry name" value="PAS_fold_3"/>
</dbReference>
<evidence type="ECO:0000256" key="3">
    <source>
        <dbReference type="ARBA" id="ARBA00022543"/>
    </source>
</evidence>
<dbReference type="Proteomes" id="UP001589789">
    <property type="component" value="Unassembled WGS sequence"/>
</dbReference>
<dbReference type="InterPro" id="IPR003018">
    <property type="entry name" value="GAF"/>
</dbReference>
<keyword evidence="15" id="KW-0675">Receptor</keyword>
<dbReference type="PROSITE" id="PS50113">
    <property type="entry name" value="PAC"/>
    <property type="match status" value="2"/>
</dbReference>
<evidence type="ECO:0000256" key="11">
    <source>
        <dbReference type="ARBA" id="ARBA00022777"/>
    </source>
</evidence>
<dbReference type="InterPro" id="IPR036890">
    <property type="entry name" value="HATPase_C_sf"/>
</dbReference>
<evidence type="ECO:0000256" key="5">
    <source>
        <dbReference type="ARBA" id="ARBA00022606"/>
    </source>
</evidence>
<dbReference type="InterPro" id="IPR000014">
    <property type="entry name" value="PAS"/>
</dbReference>
<evidence type="ECO:0000256" key="10">
    <source>
        <dbReference type="ARBA" id="ARBA00022741"/>
    </source>
</evidence>
<name>A0ABV6IST6_9PROT</name>
<accession>A0ABV6IST6</accession>
<evidence type="ECO:0000256" key="12">
    <source>
        <dbReference type="ARBA" id="ARBA00022840"/>
    </source>
</evidence>
<keyword evidence="6" id="KW-0285">Flavoprotein</keyword>
<evidence type="ECO:0000256" key="7">
    <source>
        <dbReference type="ARBA" id="ARBA00022643"/>
    </source>
</evidence>
<dbReference type="CDD" id="cd00130">
    <property type="entry name" value="PAS"/>
    <property type="match status" value="2"/>
</dbReference>
<dbReference type="Gene3D" id="3.30.450.20">
    <property type="entry name" value="PAS domain"/>
    <property type="match status" value="2"/>
</dbReference>
<keyword evidence="3" id="KW-0600">Photoreceptor protein</keyword>
<dbReference type="Gene3D" id="3.30.565.10">
    <property type="entry name" value="Histidine kinase-like ATPase, C-terminal domain"/>
    <property type="match status" value="1"/>
</dbReference>
<evidence type="ECO:0000259" key="16">
    <source>
        <dbReference type="PROSITE" id="PS50113"/>
    </source>
</evidence>
<dbReference type="Pfam" id="PF08447">
    <property type="entry name" value="PAS_3"/>
    <property type="match status" value="2"/>
</dbReference>
<keyword evidence="5" id="KW-0716">Sensory transduction</keyword>
<evidence type="ECO:0000256" key="14">
    <source>
        <dbReference type="ARBA" id="ARBA00023026"/>
    </source>
</evidence>
<dbReference type="PANTHER" id="PTHR41523:SF8">
    <property type="entry name" value="ETHYLENE RESPONSE SENSOR PROTEIN"/>
    <property type="match status" value="1"/>
</dbReference>
<proteinExistence type="predicted"/>
<keyword evidence="9" id="KW-0677">Repeat</keyword>
<dbReference type="SUPFAM" id="SSF55781">
    <property type="entry name" value="GAF domain-like"/>
    <property type="match status" value="1"/>
</dbReference>
<dbReference type="InterPro" id="IPR011102">
    <property type="entry name" value="Sig_transdc_His_kinase_HWE"/>
</dbReference>
<evidence type="ECO:0000256" key="1">
    <source>
        <dbReference type="ARBA" id="ARBA00000085"/>
    </source>
</evidence>
<protein>
    <recommendedName>
        <fullName evidence="2">histidine kinase</fullName>
        <ecNumber evidence="2">2.7.13.3</ecNumber>
    </recommendedName>
</protein>
<evidence type="ECO:0000256" key="4">
    <source>
        <dbReference type="ARBA" id="ARBA00022553"/>
    </source>
</evidence>
<dbReference type="NCBIfam" id="TIGR00229">
    <property type="entry name" value="sensory_box"/>
    <property type="match status" value="2"/>
</dbReference>
<dbReference type="SMART" id="SM00091">
    <property type="entry name" value="PAS"/>
    <property type="match status" value="1"/>
</dbReference>
<dbReference type="EMBL" id="JBHLVZ010000036">
    <property type="protein sequence ID" value="MFC0386674.1"/>
    <property type="molecule type" value="Genomic_DNA"/>
</dbReference>
<evidence type="ECO:0000256" key="8">
    <source>
        <dbReference type="ARBA" id="ARBA00022679"/>
    </source>
</evidence>
<keyword evidence="10" id="KW-0547">Nucleotide-binding</keyword>
<dbReference type="SMART" id="SM00911">
    <property type="entry name" value="HWE_HK"/>
    <property type="match status" value="1"/>
</dbReference>
<dbReference type="EC" id="2.7.13.3" evidence="2"/>
<keyword evidence="14" id="KW-0843">Virulence</keyword>
<evidence type="ECO:0000256" key="9">
    <source>
        <dbReference type="ARBA" id="ARBA00022737"/>
    </source>
</evidence>
<dbReference type="PANTHER" id="PTHR41523">
    <property type="entry name" value="TWO-COMPONENT SYSTEM SENSOR PROTEIN"/>
    <property type="match status" value="1"/>
</dbReference>
<dbReference type="Gene3D" id="3.30.450.40">
    <property type="match status" value="1"/>
</dbReference>
<feature type="domain" description="PAC" evidence="16">
    <location>
        <begin position="259"/>
        <end position="311"/>
    </location>
</feature>
<sequence>MPASIREEEWFRQRDVLARFGELALKSDDLDEILHEACHLVGQALGTDIAKVMELQPDGTTLLIKAGVGWPSGIVGNVTVQANQTSSEGNALRTGTAVISEDIETEDRFEYAAFIRDAGIRALVNVIIIGAKDQPSYGILQVDSCKPRRFTEDDTKFLRSYANLIAAAVSRLRKIAEMREGEARLRVSEERYRALVTATSNVVYRMNPDWTEMQQLDGRGFLPDTAKPSKAWMLGYIHPDDQAQVMTSIQEAVWAKGIFALEHRVCRADGTVGWTHSRAVPLFDQQGEITEWFGAASDITELKRVEGALIEGEGRLRTLMEGIPLLVWRSGNEGKWTWASPQWLDYTGQRQEESRDWGWLQAVHPDDHAMARQAWHEAGKDGLLDVEFRVRRAADGTWRWHQTRSVPVRAVPGPGHPKGRILEWLGTTTDIEDLKHLQGQQGVLLAELQHRTRNLLAVVRNVARRSIDPSPGRNQYDARLAAMGRVQGFLARSSAWSVPLQELVNAELLAAGDGTSDRVIIDGPSVNLPGDGVQPMALALHELATNAVKYGAIAQPSGHLSVTWRLEGLGSTAQLVLEWRESGVAIPNGLPARQGYGTELITRALPYQLKAKTHLEFTLDGVRCTIALPAGTFRNEDGRT</sequence>
<gene>
    <name evidence="17" type="ORF">ACFFIC_14120</name>
</gene>
<keyword evidence="13" id="KW-0157">Chromophore</keyword>
<evidence type="ECO:0000256" key="2">
    <source>
        <dbReference type="ARBA" id="ARBA00012438"/>
    </source>
</evidence>
<comment type="catalytic activity">
    <reaction evidence="1">
        <text>ATP + protein L-histidine = ADP + protein N-phospho-L-histidine.</text>
        <dbReference type="EC" id="2.7.13.3"/>
    </reaction>
</comment>